<dbReference type="Pfam" id="PF04203">
    <property type="entry name" value="Sortase"/>
    <property type="match status" value="1"/>
</dbReference>
<dbReference type="GO" id="GO:0016787">
    <property type="term" value="F:hydrolase activity"/>
    <property type="evidence" value="ECO:0007669"/>
    <property type="project" value="UniProtKB-KW"/>
</dbReference>
<dbReference type="InterPro" id="IPR023365">
    <property type="entry name" value="Sortase_dom-sf"/>
</dbReference>
<feature type="region of interest" description="Disordered" evidence="2">
    <location>
        <begin position="155"/>
        <end position="175"/>
    </location>
</feature>
<proteinExistence type="predicted"/>
<dbReference type="RefSeq" id="WP_111499840.1">
    <property type="nucleotide sequence ID" value="NZ_QKYN01000027.1"/>
</dbReference>
<dbReference type="InterPro" id="IPR005754">
    <property type="entry name" value="Sortase"/>
</dbReference>
<dbReference type="SUPFAM" id="SSF63817">
    <property type="entry name" value="Sortase"/>
    <property type="match status" value="1"/>
</dbReference>
<reference evidence="3 4" key="1">
    <citation type="submission" date="2018-06" db="EMBL/GenBank/DDBJ databases">
        <title>Streptacidiphilus pinicola sp. nov., isolated from pine grove soil.</title>
        <authorList>
            <person name="Roh S.G."/>
            <person name="Park S."/>
            <person name="Kim M.-K."/>
            <person name="Yun B.-R."/>
            <person name="Park J."/>
            <person name="Kim M.J."/>
            <person name="Kim Y.S."/>
            <person name="Kim S.B."/>
        </authorList>
    </citation>
    <scope>NUCLEOTIDE SEQUENCE [LARGE SCALE GENOMIC DNA]</scope>
    <source>
        <strain evidence="3 4">MMS16-CNU450</strain>
    </source>
</reference>
<dbReference type="NCBIfam" id="NF033748">
    <property type="entry name" value="class_F_sortase"/>
    <property type="match status" value="1"/>
</dbReference>
<protein>
    <submittedName>
        <fullName evidence="3">Class F sortase</fullName>
    </submittedName>
</protein>
<dbReference type="Proteomes" id="UP000248889">
    <property type="component" value="Unassembled WGS sequence"/>
</dbReference>
<dbReference type="Gene3D" id="2.40.260.10">
    <property type="entry name" value="Sortase"/>
    <property type="match status" value="1"/>
</dbReference>
<name>A0A2X0IP66_9ACTN</name>
<dbReference type="AlphaFoldDB" id="A0A2X0IP66"/>
<accession>A0A2X0IP66</accession>
<sequence>MRRSDPVRIVITRLGVNAPLMAVAQAEDGTVATPPFSRPDAAGWYTGSVTPGQNGTAVIVGHVDTHTGPAVFYPLTSSRPGDLVAVQRTDRTTADFTVDRIQVIPRDQFDESTVYANTGRAELRLITCGGTFDRATQEYSSNVVVYAHLTGTQPAAPGAVLSEDGGDASGRPLQR</sequence>
<evidence type="ECO:0000256" key="1">
    <source>
        <dbReference type="ARBA" id="ARBA00022801"/>
    </source>
</evidence>
<keyword evidence="1" id="KW-0378">Hydrolase</keyword>
<dbReference type="EMBL" id="QKYN01000027">
    <property type="protein sequence ID" value="RAG86427.1"/>
    <property type="molecule type" value="Genomic_DNA"/>
</dbReference>
<comment type="caution">
    <text evidence="3">The sequence shown here is derived from an EMBL/GenBank/DDBJ whole genome shotgun (WGS) entry which is preliminary data.</text>
</comment>
<dbReference type="CDD" id="cd05829">
    <property type="entry name" value="Sortase_F"/>
    <property type="match status" value="1"/>
</dbReference>
<dbReference type="InterPro" id="IPR042001">
    <property type="entry name" value="Sortase_F"/>
</dbReference>
<organism evidence="3 4">
    <name type="scientific">Streptacidiphilus pinicola</name>
    <dbReference type="NCBI Taxonomy" id="2219663"/>
    <lineage>
        <taxon>Bacteria</taxon>
        <taxon>Bacillati</taxon>
        <taxon>Actinomycetota</taxon>
        <taxon>Actinomycetes</taxon>
        <taxon>Kitasatosporales</taxon>
        <taxon>Streptomycetaceae</taxon>
        <taxon>Streptacidiphilus</taxon>
    </lineage>
</organism>
<keyword evidence="4" id="KW-1185">Reference proteome</keyword>
<evidence type="ECO:0000256" key="2">
    <source>
        <dbReference type="SAM" id="MobiDB-lite"/>
    </source>
</evidence>
<gene>
    <name evidence="3" type="ORF">DN069_06325</name>
</gene>
<evidence type="ECO:0000313" key="4">
    <source>
        <dbReference type="Proteomes" id="UP000248889"/>
    </source>
</evidence>
<dbReference type="OrthoDB" id="525039at2"/>
<evidence type="ECO:0000313" key="3">
    <source>
        <dbReference type="EMBL" id="RAG86427.1"/>
    </source>
</evidence>